<dbReference type="InterPro" id="IPR001647">
    <property type="entry name" value="HTH_TetR"/>
</dbReference>
<gene>
    <name evidence="4" type="ORF">IEW27_01010</name>
    <name evidence="5" type="ORF">LNP80_17440</name>
</gene>
<dbReference type="EMBL" id="JACXXP010000001">
    <property type="protein sequence ID" value="MBD3903174.1"/>
    <property type="molecule type" value="Genomic_DNA"/>
</dbReference>
<dbReference type="PANTHER" id="PTHR43479:SF11">
    <property type="entry name" value="ACREF_ENVCD OPERON REPRESSOR-RELATED"/>
    <property type="match status" value="1"/>
</dbReference>
<dbReference type="SUPFAM" id="SSF46689">
    <property type="entry name" value="Homeodomain-like"/>
    <property type="match status" value="1"/>
</dbReference>
<evidence type="ECO:0000256" key="2">
    <source>
        <dbReference type="PROSITE-ProRule" id="PRU00335"/>
    </source>
</evidence>
<dbReference type="PRINTS" id="PR00455">
    <property type="entry name" value="HTHTETR"/>
</dbReference>
<dbReference type="PROSITE" id="PS50977">
    <property type="entry name" value="HTH_TETR_2"/>
    <property type="match status" value="1"/>
</dbReference>
<evidence type="ECO:0000313" key="4">
    <source>
        <dbReference type="EMBL" id="MBD3903174.1"/>
    </source>
</evidence>
<dbReference type="GO" id="GO:0003677">
    <property type="term" value="F:DNA binding"/>
    <property type="evidence" value="ECO:0007669"/>
    <property type="project" value="UniProtKB-UniRule"/>
</dbReference>
<keyword evidence="1 2" id="KW-0238">DNA-binding</keyword>
<proteinExistence type="predicted"/>
<evidence type="ECO:0000313" key="5">
    <source>
        <dbReference type="EMBL" id="MCC9036006.1"/>
    </source>
</evidence>
<protein>
    <submittedName>
        <fullName evidence="5">TetR/AcrR family transcriptional regulator</fullName>
    </submittedName>
</protein>
<name>A0A9Q3YSG3_9FLAO</name>
<dbReference type="Pfam" id="PF00440">
    <property type="entry name" value="TetR_N"/>
    <property type="match status" value="1"/>
</dbReference>
<dbReference type="AlphaFoldDB" id="A0A9Q3YSG3"/>
<accession>A0A9Q3YSG3</accession>
<reference evidence="4" key="3">
    <citation type="submission" date="2024-05" db="EMBL/GenBank/DDBJ databases">
        <title>Description of novel Chryseobacterium sp. strain C-2.</title>
        <authorList>
            <person name="Saticioglu I.B."/>
        </authorList>
    </citation>
    <scope>NUCLEOTIDE SEQUENCE</scope>
    <source>
        <strain evidence="4">C-2</strain>
    </source>
</reference>
<evidence type="ECO:0000313" key="6">
    <source>
        <dbReference type="Proteomes" id="UP000603715"/>
    </source>
</evidence>
<evidence type="ECO:0000313" key="7">
    <source>
        <dbReference type="Proteomes" id="UP001107960"/>
    </source>
</evidence>
<dbReference type="Pfam" id="PF13972">
    <property type="entry name" value="TetR"/>
    <property type="match status" value="1"/>
</dbReference>
<keyword evidence="6" id="KW-1185">Reference proteome</keyword>
<dbReference type="InterPro" id="IPR025722">
    <property type="entry name" value="TetR"/>
</dbReference>
<sequence length="207" mass="24798">MKTKDKILQTALKLFNEKGYNNVTTRDIAAEMQISAGNLHYHFKHSEELIIHFFTHLKLDMDRLLETLKNIPKKNLSSLYNYTQSSCEILYTYRFIFLNFVDILRKIPAIESQYAQLNIIRIEEFQSIFKDFQEDRIFKENIPDFILESLVTQIFIIGDNWMTFNSLTLKLGKEESIQHYSIIFLNLFYPFLTEEQQYLYELNYIKS</sequence>
<organism evidence="5 7">
    <name type="scientific">Chryseobacterium muglaense</name>
    <dbReference type="NCBI Taxonomy" id="2893752"/>
    <lineage>
        <taxon>Bacteria</taxon>
        <taxon>Pseudomonadati</taxon>
        <taxon>Bacteroidota</taxon>
        <taxon>Flavobacteriia</taxon>
        <taxon>Flavobacteriales</taxon>
        <taxon>Weeksellaceae</taxon>
        <taxon>Chryseobacterium group</taxon>
        <taxon>Chryseobacterium</taxon>
    </lineage>
</organism>
<reference evidence="6" key="2">
    <citation type="submission" date="2023-07" db="EMBL/GenBank/DDBJ databases">
        <title>Description of novel Chryseobacterium sp. strain C-2.</title>
        <authorList>
            <person name="Saticioglu I.B."/>
        </authorList>
    </citation>
    <scope>NUCLEOTIDE SEQUENCE [LARGE SCALE GENOMIC DNA]</scope>
    <source>
        <strain evidence="6">C-2</strain>
    </source>
</reference>
<feature type="domain" description="HTH tetR-type" evidence="3">
    <location>
        <begin position="1"/>
        <end position="61"/>
    </location>
</feature>
<feature type="DNA-binding region" description="H-T-H motif" evidence="2">
    <location>
        <begin position="24"/>
        <end position="43"/>
    </location>
</feature>
<dbReference type="Proteomes" id="UP001107960">
    <property type="component" value="Unassembled WGS sequence"/>
</dbReference>
<dbReference type="RefSeq" id="WP_191177817.1">
    <property type="nucleotide sequence ID" value="NZ_JACXXP010000001.1"/>
</dbReference>
<dbReference type="Gene3D" id="1.10.357.10">
    <property type="entry name" value="Tetracycline Repressor, domain 2"/>
    <property type="match status" value="1"/>
</dbReference>
<evidence type="ECO:0000259" key="3">
    <source>
        <dbReference type="PROSITE" id="PS50977"/>
    </source>
</evidence>
<dbReference type="Proteomes" id="UP000603715">
    <property type="component" value="Unassembled WGS sequence"/>
</dbReference>
<dbReference type="InterPro" id="IPR050624">
    <property type="entry name" value="HTH-type_Tx_Regulator"/>
</dbReference>
<dbReference type="EMBL" id="JAJJML010000001">
    <property type="protein sequence ID" value="MCC9036006.1"/>
    <property type="molecule type" value="Genomic_DNA"/>
</dbReference>
<dbReference type="InterPro" id="IPR009057">
    <property type="entry name" value="Homeodomain-like_sf"/>
</dbReference>
<dbReference type="PANTHER" id="PTHR43479">
    <property type="entry name" value="ACREF/ENVCD OPERON REPRESSOR-RELATED"/>
    <property type="match status" value="1"/>
</dbReference>
<evidence type="ECO:0000256" key="1">
    <source>
        <dbReference type="ARBA" id="ARBA00023125"/>
    </source>
</evidence>
<comment type="caution">
    <text evidence="5">The sequence shown here is derived from an EMBL/GenBank/DDBJ whole genome shotgun (WGS) entry which is preliminary data.</text>
</comment>
<reference evidence="5" key="1">
    <citation type="submission" date="2021-11" db="EMBL/GenBank/DDBJ databases">
        <title>Description of novel Chryseobacterium species.</title>
        <authorList>
            <person name="Saticioglu I.B."/>
            <person name="Ay H."/>
            <person name="Altun S."/>
            <person name="Duman M."/>
        </authorList>
    </citation>
    <scope>NUCLEOTIDE SEQUENCE</scope>
    <source>
        <strain evidence="5">C-39</strain>
    </source>
</reference>